<proteinExistence type="predicted"/>
<gene>
    <name evidence="2" type="primary">Ghr</name>
    <name evidence="1" type="synonym">GHR</name>
</gene>
<name>Q80WG8_RAT</name>
<feature type="non-terminal residue" evidence="1">
    <location>
        <position position="32"/>
    </location>
</feature>
<dbReference type="EMBL" id="S76627">
    <property type="protein sequence ID" value="AAP31905.2"/>
    <property type="molecule type" value="Genomic_DNA"/>
</dbReference>
<reference evidence="1" key="1">
    <citation type="journal article" date="1995" name="Endocrinology">
        <title>One class of growth hormone (GH) receptor and binding protein messenger ribonucleic acid in rat liver, GHR1, is sexually dimorphic and regulated by GH.</title>
        <authorList>
            <person name="Baumbach W.R."/>
            <person name="Bingham B."/>
        </authorList>
    </citation>
    <scope>NUCLEOTIDE SEQUENCE</scope>
    <source>
        <strain evidence="1">Sprague-Dawley</strain>
    </source>
</reference>
<evidence type="ECO:0000313" key="2">
    <source>
        <dbReference type="RGD" id="2687"/>
    </source>
</evidence>
<sequence length="32" mass="3604">MLQTKTPRNNHEILLSTLASLPDLTKQDLLAK</sequence>
<protein>
    <submittedName>
        <fullName evidence="1">Growth hormone receptor</fullName>
    </submittedName>
</protein>
<accession>Q80WG8</accession>
<evidence type="ECO:0000313" key="1">
    <source>
        <dbReference type="EMBL" id="AAP31905.2"/>
    </source>
</evidence>
<organism evidence="1">
    <name type="scientific">Rattus norvegicus</name>
    <name type="common">Rat</name>
    <dbReference type="NCBI Taxonomy" id="10116"/>
    <lineage>
        <taxon>Eukaryota</taxon>
        <taxon>Metazoa</taxon>
        <taxon>Chordata</taxon>
        <taxon>Craniata</taxon>
        <taxon>Vertebrata</taxon>
        <taxon>Euteleostomi</taxon>
        <taxon>Mammalia</taxon>
        <taxon>Eutheria</taxon>
        <taxon>Euarchontoglires</taxon>
        <taxon>Glires</taxon>
        <taxon>Rodentia</taxon>
        <taxon>Myomorpha</taxon>
        <taxon>Muroidea</taxon>
        <taxon>Muridae</taxon>
        <taxon>Murinae</taxon>
        <taxon>Rattus</taxon>
    </lineage>
</organism>
<keyword evidence="1" id="KW-0675">Receptor</keyword>
<dbReference type="RGD" id="2687">
    <property type="gene designation" value="Ghr"/>
</dbReference>
<dbReference type="AlphaFoldDB" id="Q80WG8"/>